<evidence type="ECO:0000313" key="3">
    <source>
        <dbReference type="Proteomes" id="UP000018877"/>
    </source>
</evidence>
<feature type="region of interest" description="Disordered" evidence="1">
    <location>
        <begin position="67"/>
        <end position="94"/>
    </location>
</feature>
<comment type="caution">
    <text evidence="2">The sequence shown here is derived from an EMBL/GenBank/DDBJ whole genome shotgun (WGS) entry which is preliminary data.</text>
</comment>
<protein>
    <recommendedName>
        <fullName evidence="4">Cytosolic protein</fullName>
    </recommendedName>
</protein>
<organism evidence="2 3">
    <name type="scientific">Neobacillus vireti LMG 21834</name>
    <dbReference type="NCBI Taxonomy" id="1131730"/>
    <lineage>
        <taxon>Bacteria</taxon>
        <taxon>Bacillati</taxon>
        <taxon>Bacillota</taxon>
        <taxon>Bacilli</taxon>
        <taxon>Bacillales</taxon>
        <taxon>Bacillaceae</taxon>
        <taxon>Neobacillus</taxon>
    </lineage>
</organism>
<gene>
    <name evidence="2" type="ORF">BAVI_11114</name>
</gene>
<name>A0AB94INX7_9BACI</name>
<dbReference type="Proteomes" id="UP000018877">
    <property type="component" value="Unassembled WGS sequence"/>
</dbReference>
<accession>A0AB94INX7</accession>
<dbReference type="EMBL" id="ALAN01000062">
    <property type="protein sequence ID" value="ETI68692.1"/>
    <property type="molecule type" value="Genomic_DNA"/>
</dbReference>
<sequence length="94" mass="11088">MEEENSSKYTELSNVEKQQNFLTAQEFPEGPYGSTFRVNDTVQIKSTPWKEGQRRYSAYNYEFKSLHQNLPRQMDGAHPTHDDPDRDEQVPYDN</sequence>
<dbReference type="RefSeq" id="WP_024028410.1">
    <property type="nucleotide sequence ID" value="NZ_ALAN01000062.1"/>
</dbReference>
<reference evidence="2 3" key="1">
    <citation type="journal article" date="2014" name="Environ. Microbiol.">
        <title>The nitrate-ammonifying and nosZ-carrying bacterium Bacillus vireti is a potent source and sink for nitric and nitrous oxide under high nitrate conditions.</title>
        <authorList>
            <person name="Mania D."/>
            <person name="Heylen K."/>
            <person name="van Spanning R.J."/>
            <person name="Frostegard A."/>
        </authorList>
    </citation>
    <scope>NUCLEOTIDE SEQUENCE [LARGE SCALE GENOMIC DNA]</scope>
    <source>
        <strain evidence="2 3">LMG 21834</strain>
    </source>
</reference>
<evidence type="ECO:0000313" key="2">
    <source>
        <dbReference type="EMBL" id="ETI68692.1"/>
    </source>
</evidence>
<keyword evidence="3" id="KW-1185">Reference proteome</keyword>
<dbReference type="AlphaFoldDB" id="A0AB94INX7"/>
<feature type="compositionally biased region" description="Basic and acidic residues" evidence="1">
    <location>
        <begin position="78"/>
        <end position="94"/>
    </location>
</feature>
<evidence type="ECO:0000256" key="1">
    <source>
        <dbReference type="SAM" id="MobiDB-lite"/>
    </source>
</evidence>
<proteinExistence type="predicted"/>
<evidence type="ECO:0008006" key="4">
    <source>
        <dbReference type="Google" id="ProtNLM"/>
    </source>
</evidence>